<feature type="binding site" evidence="7">
    <location>
        <position position="42"/>
    </location>
    <ligand>
        <name>[4Fe-4S] cluster</name>
        <dbReference type="ChEBI" id="CHEBI:49883"/>
    </ligand>
</feature>
<feature type="domain" description="4Fe-4S" evidence="8">
    <location>
        <begin position="1"/>
        <end position="59"/>
    </location>
</feature>
<dbReference type="EMBL" id="JAPHEH010000001">
    <property type="protein sequence ID" value="MDG4476815.1"/>
    <property type="molecule type" value="Genomic_DNA"/>
</dbReference>
<dbReference type="Proteomes" id="UP001154240">
    <property type="component" value="Unassembled WGS sequence"/>
</dbReference>
<dbReference type="Pfam" id="PF04060">
    <property type="entry name" value="FeS"/>
    <property type="match status" value="1"/>
</dbReference>
<evidence type="ECO:0000256" key="2">
    <source>
        <dbReference type="ARBA" id="ARBA00022723"/>
    </source>
</evidence>
<keyword evidence="4 7" id="KW-0411">Iron-sulfur</keyword>
<sequence length="451" mass="48244">MALTGIQILKMLPKKNCGECGIPTCLAFAMKVAAGQTEIGECPYVSEEVKEQIGEASAPPIRTIKLGSGDSAYTTGGETCLFRHEKRFENPTGIAVLVTTEMNEADVDGRITRFKNLRYERVGVLLKADLIAIKDTKGDSAAFTALTKKVLDGAADAGIILMSDKADNLKAAAGVCGERKPLLYGATAENAEAMAALAKETGCPLVAKGTNLDDTVAISEKLIAAGLKDLMLDSGARTVRAALEDSVVGRRSAIRAKFKPLGFPTITFPCEISADPLMEAMVASVLIAKYAGIVVLSDLQGDILFPLLLERLNIFTDPQRPMVVQEDVYNINGPTEDSPVLITCNFSLTYFIVSGEIEGSKVPSWLLIKDTEGLSVLTAWAAGKFGADMIAAFMKKSGIESKVKHRELIIPGYLASMKGELEEELAGWTITIGPREAGHLPAFLKEWKPAA</sequence>
<dbReference type="InterPro" id="IPR016218">
    <property type="entry name" value="AcylCoA_decarb/synth_gsu"/>
</dbReference>
<evidence type="ECO:0000256" key="5">
    <source>
        <dbReference type="ARBA" id="ARBA00023285"/>
    </source>
</evidence>
<evidence type="ECO:0000313" key="9">
    <source>
        <dbReference type="EMBL" id="MDG4476815.1"/>
    </source>
</evidence>
<dbReference type="InterPro" id="IPR016041">
    <property type="entry name" value="Ac-CoA_synth_d_su_TIM-brl"/>
</dbReference>
<gene>
    <name evidence="9" type="primary">acsC</name>
    <name evidence="9" type="ORF">OLX77_11685</name>
</gene>
<keyword evidence="10" id="KW-1185">Reference proteome</keyword>
<accession>A0A9X4MJ03</accession>
<dbReference type="PANTHER" id="PTHR36214">
    <property type="match status" value="1"/>
</dbReference>
<feature type="binding site" evidence="6">
    <location>
        <position position="349"/>
    </location>
    <ligand>
        <name>5-methoxybenzimidazolylcob(I)amide</name>
        <dbReference type="ChEBI" id="CHEBI:157765"/>
    </ligand>
</feature>
<name>A0A9X4MJ03_9BACT</name>
<evidence type="ECO:0000256" key="7">
    <source>
        <dbReference type="PIRSR" id="PIRSR000376-2"/>
    </source>
</evidence>
<keyword evidence="2 7" id="KW-0479">Metal-binding</keyword>
<evidence type="ECO:0000256" key="3">
    <source>
        <dbReference type="ARBA" id="ARBA00023004"/>
    </source>
</evidence>
<keyword evidence="3 7" id="KW-0408">Iron</keyword>
<dbReference type="NCBIfam" id="NF003195">
    <property type="entry name" value="PRK04165.1"/>
    <property type="match status" value="1"/>
</dbReference>
<dbReference type="InterPro" id="IPR007202">
    <property type="entry name" value="4Fe-4S_dom"/>
</dbReference>
<evidence type="ECO:0000256" key="4">
    <source>
        <dbReference type="ARBA" id="ARBA00023014"/>
    </source>
</evidence>
<evidence type="ECO:0000256" key="1">
    <source>
        <dbReference type="ARBA" id="ARBA00022485"/>
    </source>
</evidence>
<comment type="caution">
    <text evidence="9">The sequence shown here is derived from an EMBL/GenBank/DDBJ whole genome shotgun (WGS) entry which is preliminary data.</text>
</comment>
<evidence type="ECO:0000313" key="10">
    <source>
        <dbReference type="Proteomes" id="UP001154240"/>
    </source>
</evidence>
<dbReference type="GO" id="GO:0005506">
    <property type="term" value="F:iron ion binding"/>
    <property type="evidence" value="ECO:0007669"/>
    <property type="project" value="InterPro"/>
</dbReference>
<dbReference type="PANTHER" id="PTHR36214:SF3">
    <property type="entry name" value="ACETYL-COA DECARBONYLASE_SYNTHASE COMPLEX SUBUNIT GAMMA"/>
    <property type="match status" value="1"/>
</dbReference>
<evidence type="ECO:0000256" key="6">
    <source>
        <dbReference type="PIRSR" id="PIRSR000376-1"/>
    </source>
</evidence>
<dbReference type="GO" id="GO:0051539">
    <property type="term" value="F:4 iron, 4 sulfur cluster binding"/>
    <property type="evidence" value="ECO:0007669"/>
    <property type="project" value="UniProtKB-KW"/>
</dbReference>
<feature type="binding site" evidence="6">
    <location>
        <position position="437"/>
    </location>
    <ligand>
        <name>5-methoxybenzimidazolylcob(I)amide</name>
        <dbReference type="ChEBI" id="CHEBI:157765"/>
    </ligand>
</feature>
<dbReference type="SUPFAM" id="SSF51717">
    <property type="entry name" value="Dihydropteroate synthetase-like"/>
    <property type="match status" value="1"/>
</dbReference>
<evidence type="ECO:0000259" key="8">
    <source>
        <dbReference type="PROSITE" id="PS51656"/>
    </source>
</evidence>
<keyword evidence="1 7" id="KW-0004">4Fe-4S</keyword>
<proteinExistence type="predicted"/>
<dbReference type="GO" id="GO:0008168">
    <property type="term" value="F:methyltransferase activity"/>
    <property type="evidence" value="ECO:0007669"/>
    <property type="project" value="InterPro"/>
</dbReference>
<dbReference type="RefSeq" id="WP_307633779.1">
    <property type="nucleotide sequence ID" value="NZ_JAPHEH010000001.1"/>
</dbReference>
<reference evidence="9" key="2">
    <citation type="submission" date="2022-10" db="EMBL/GenBank/DDBJ databases">
        <authorList>
            <person name="Aronson H.S."/>
        </authorList>
    </citation>
    <scope>NUCLEOTIDE SEQUENCE</scope>
    <source>
        <strain evidence="9">RS19-109</strain>
    </source>
</reference>
<dbReference type="GO" id="GO:0046356">
    <property type="term" value="P:acetyl-CoA catabolic process"/>
    <property type="evidence" value="ECO:0007669"/>
    <property type="project" value="InterPro"/>
</dbReference>
<dbReference type="Pfam" id="PF03599">
    <property type="entry name" value="CdhD"/>
    <property type="match status" value="1"/>
</dbReference>
<dbReference type="PIRSF" id="PIRSF000376">
    <property type="entry name" value="AcCoA_decarb_gamma"/>
    <property type="match status" value="1"/>
</dbReference>
<feature type="binding site" evidence="6">
    <location>
        <begin position="373"/>
        <end position="376"/>
    </location>
    <ligand>
        <name>5-methoxybenzimidazolylcob(I)amide</name>
        <dbReference type="ChEBI" id="CHEBI:157765"/>
    </ligand>
</feature>
<organism evidence="9 10">
    <name type="scientific">Thiovibrio frasassiensis</name>
    <dbReference type="NCBI Taxonomy" id="2984131"/>
    <lineage>
        <taxon>Bacteria</taxon>
        <taxon>Pseudomonadati</taxon>
        <taxon>Thermodesulfobacteriota</taxon>
        <taxon>Desulfobulbia</taxon>
        <taxon>Desulfobulbales</taxon>
        <taxon>Thiovibrionaceae</taxon>
        <taxon>Thiovibrio</taxon>
    </lineage>
</organism>
<dbReference type="Gene3D" id="3.20.20.20">
    <property type="entry name" value="Dihydropteroate synthase-like"/>
    <property type="match status" value="1"/>
</dbReference>
<reference evidence="9" key="1">
    <citation type="journal article" date="2022" name="bioRxiv">
        <title>Thiovibrio frasassiensisgen. nov., sp. nov., an autotrophic, elemental sulfur disproportionating bacterium isolated from sulfidic karst sediment, and proposal of Thiovibrionaceae fam. nov.</title>
        <authorList>
            <person name="Aronson H."/>
            <person name="Thomas C."/>
            <person name="Bhattacharyya M."/>
            <person name="Eckstein S."/>
            <person name="Jensen S."/>
            <person name="Barco R."/>
            <person name="Macalady J."/>
            <person name="Amend J."/>
        </authorList>
    </citation>
    <scope>NUCLEOTIDE SEQUENCE</scope>
    <source>
        <strain evidence="9">RS19-109</strain>
    </source>
</reference>
<dbReference type="AlphaFoldDB" id="A0A9X4MJ03"/>
<dbReference type="PROSITE" id="PS51656">
    <property type="entry name" value="4FE4S"/>
    <property type="match status" value="1"/>
</dbReference>
<dbReference type="Gene3D" id="3.40.50.11600">
    <property type="match status" value="1"/>
</dbReference>
<dbReference type="InterPro" id="IPR051069">
    <property type="entry name" value="ACDS_complex_subunit"/>
</dbReference>
<feature type="binding site" evidence="6">
    <location>
        <position position="343"/>
    </location>
    <ligand>
        <name>5-methoxybenzimidazolylcob(I)amide</name>
        <dbReference type="ChEBI" id="CHEBI:157765"/>
    </ligand>
</feature>
<dbReference type="InterPro" id="IPR011005">
    <property type="entry name" value="Dihydropteroate_synth-like_sf"/>
</dbReference>
<feature type="binding site" evidence="7">
    <location>
        <position position="25"/>
    </location>
    <ligand>
        <name>[4Fe-4S] cluster</name>
        <dbReference type="ChEBI" id="CHEBI:49883"/>
    </ligand>
</feature>
<feature type="binding site" evidence="7">
    <location>
        <position position="17"/>
    </location>
    <ligand>
        <name>[4Fe-4S] cluster</name>
        <dbReference type="ChEBI" id="CHEBI:49883"/>
    </ligand>
</feature>
<protein>
    <submittedName>
        <fullName evidence="9">Acetyl-CoA decarbonylase/synthase complex subunit gamma</fullName>
    </submittedName>
</protein>
<keyword evidence="5" id="KW-0170">Cobalt</keyword>
<feature type="binding site" evidence="7">
    <location>
        <position position="20"/>
    </location>
    <ligand>
        <name>[4Fe-4S] cluster</name>
        <dbReference type="ChEBI" id="CHEBI:49883"/>
    </ligand>
</feature>